<proteinExistence type="predicted"/>
<dbReference type="EMBL" id="JAIMJA010000012">
    <property type="protein sequence ID" value="MCE2595695.1"/>
    <property type="molecule type" value="Genomic_DNA"/>
</dbReference>
<gene>
    <name evidence="1" type="ORF">K6Y31_12820</name>
</gene>
<protein>
    <submittedName>
        <fullName evidence="1">Uncharacterized protein</fullName>
    </submittedName>
</protein>
<accession>A0ABS8WBP0</accession>
<dbReference type="RefSeq" id="WP_233053341.1">
    <property type="nucleotide sequence ID" value="NZ_JAIMJA010000012.1"/>
</dbReference>
<comment type="caution">
    <text evidence="1">The sequence shown here is derived from an EMBL/GenBank/DDBJ whole genome shotgun (WGS) entry which is preliminary data.</text>
</comment>
<keyword evidence="2" id="KW-1185">Reference proteome</keyword>
<name>A0ABS8WBP0_9GAMM</name>
<sequence>MSIVLRELEGRSYIHVRRKVNKVQKQRFINIDGLSREEIALKKHEAKKLDEQWRDEQGELHQESFIKHFYEDGHFKHIKVKAPDHKNGWRIGFIVNPKNEKATTCSRSIERNGFDEAFKQVYEYLLAYYHFSPKSMHARILGDIWLQDLKREYAAMQH</sequence>
<evidence type="ECO:0000313" key="2">
    <source>
        <dbReference type="Proteomes" id="UP001201273"/>
    </source>
</evidence>
<dbReference type="Proteomes" id="UP001201273">
    <property type="component" value="Unassembled WGS sequence"/>
</dbReference>
<reference evidence="1 2" key="1">
    <citation type="journal article" date="2022" name="Environ. Microbiol. Rep.">
        <title>Eco-phylogenetic analyses reveal divergent evolution of vitamin B12 metabolism in the marine bacterial family 'Psychromonadaceae'.</title>
        <authorList>
            <person name="Jin X."/>
            <person name="Yang Y."/>
            <person name="Cao H."/>
            <person name="Gao B."/>
            <person name="Zhao Z."/>
        </authorList>
    </citation>
    <scope>NUCLEOTIDE SEQUENCE [LARGE SCALE GENOMIC DNA]</scope>
    <source>
        <strain evidence="1 2">MKS20</strain>
    </source>
</reference>
<organism evidence="1 2">
    <name type="scientific">Motilimonas cestriensis</name>
    <dbReference type="NCBI Taxonomy" id="2742685"/>
    <lineage>
        <taxon>Bacteria</taxon>
        <taxon>Pseudomonadati</taxon>
        <taxon>Pseudomonadota</taxon>
        <taxon>Gammaproteobacteria</taxon>
        <taxon>Alteromonadales</taxon>
        <taxon>Alteromonadales genera incertae sedis</taxon>
        <taxon>Motilimonas</taxon>
    </lineage>
</organism>
<evidence type="ECO:0000313" key="1">
    <source>
        <dbReference type="EMBL" id="MCE2595695.1"/>
    </source>
</evidence>